<accession>A0ABS4MDU8</accession>
<feature type="region of interest" description="Disordered" evidence="1">
    <location>
        <begin position="157"/>
        <end position="182"/>
    </location>
</feature>
<evidence type="ECO:0000313" key="4">
    <source>
        <dbReference type="Proteomes" id="UP001519292"/>
    </source>
</evidence>
<proteinExistence type="predicted"/>
<evidence type="ECO:0000256" key="2">
    <source>
        <dbReference type="SAM" id="Phobius"/>
    </source>
</evidence>
<dbReference type="EMBL" id="JAGGLU010000004">
    <property type="protein sequence ID" value="MBP2057867.1"/>
    <property type="molecule type" value="Genomic_DNA"/>
</dbReference>
<dbReference type="Proteomes" id="UP001519292">
    <property type="component" value="Unassembled WGS sequence"/>
</dbReference>
<organism evidence="3 4">
    <name type="scientific">Lactobacillus colini</name>
    <dbReference type="NCBI Taxonomy" id="1819254"/>
    <lineage>
        <taxon>Bacteria</taxon>
        <taxon>Bacillati</taxon>
        <taxon>Bacillota</taxon>
        <taxon>Bacilli</taxon>
        <taxon>Lactobacillales</taxon>
        <taxon>Lactobacillaceae</taxon>
        <taxon>Lactobacillus</taxon>
    </lineage>
</organism>
<sequence>MKLNKLKGFTIAEAILALMITLMCFTILQNTLGIIKNSEKLKDPANNVAYSYMQLDKFLKRKKHVEIYPDSSNGARIVLKTLVSEKDNGEPVFDTYVIESYHNMVRMSGIDGGHVPLLLNLRSSHFSYDIDEFTISVNEEEGGRSELVFKVDKPLKVKKEKSKPKDVNDQKEKPETSSKRTT</sequence>
<keyword evidence="2" id="KW-0472">Membrane</keyword>
<comment type="caution">
    <text evidence="3">The sequence shown here is derived from an EMBL/GenBank/DDBJ whole genome shotgun (WGS) entry which is preliminary data.</text>
</comment>
<keyword evidence="2" id="KW-0812">Transmembrane</keyword>
<keyword evidence="4" id="KW-1185">Reference proteome</keyword>
<evidence type="ECO:0000313" key="3">
    <source>
        <dbReference type="EMBL" id="MBP2057867.1"/>
    </source>
</evidence>
<keyword evidence="2" id="KW-1133">Transmembrane helix</keyword>
<feature type="transmembrane region" description="Helical" evidence="2">
    <location>
        <begin position="6"/>
        <end position="28"/>
    </location>
</feature>
<name>A0ABS4MDU8_9LACO</name>
<gene>
    <name evidence="3" type="ORF">J2Z60_001039</name>
</gene>
<reference evidence="3 4" key="1">
    <citation type="submission" date="2021-03" db="EMBL/GenBank/DDBJ databases">
        <title>Genomic Encyclopedia of Type Strains, Phase IV (KMG-IV): sequencing the most valuable type-strain genomes for metagenomic binning, comparative biology and taxonomic classification.</title>
        <authorList>
            <person name="Goeker M."/>
        </authorList>
    </citation>
    <scope>NUCLEOTIDE SEQUENCE [LARGE SCALE GENOMIC DNA]</scope>
    <source>
        <strain evidence="3 4">DSM 101872</strain>
    </source>
</reference>
<evidence type="ECO:0000256" key="1">
    <source>
        <dbReference type="SAM" id="MobiDB-lite"/>
    </source>
</evidence>
<protein>
    <submittedName>
        <fullName evidence="3">Competence protein ComGF</fullName>
    </submittedName>
</protein>
<dbReference type="RefSeq" id="WP_209686604.1">
    <property type="nucleotide sequence ID" value="NZ_JAGGLU010000004.1"/>
</dbReference>